<proteinExistence type="predicted"/>
<comment type="caution">
    <text evidence="2">The sequence shown here is derived from an EMBL/GenBank/DDBJ whole genome shotgun (WGS) entry which is preliminary data.</text>
</comment>
<accession>A0ABU1CEZ6</accession>
<feature type="transmembrane region" description="Helical" evidence="1">
    <location>
        <begin position="21"/>
        <end position="42"/>
    </location>
</feature>
<feature type="transmembrane region" description="Helical" evidence="1">
    <location>
        <begin position="126"/>
        <end position="144"/>
    </location>
</feature>
<feature type="transmembrane region" description="Helical" evidence="1">
    <location>
        <begin position="254"/>
        <end position="274"/>
    </location>
</feature>
<sequence>MLPTASRRWFVPGDLNGFFGLVVDNLSILGFISAALIGIFGFPADVVFTRMFPGTAFGVLIGNLIYTWMAHRLARESGRSDVTAMPLGLDAPTSIGMALLVLGPAFVGFKQQGMDEAAAATATWQLGMASLVVMGLLKLVLSFFGDAITRAVPRAALLGSIGGAALALLGFLPLIETLRSPVVGLVTFGLLMYVLVAKGKLPVRMPGVLFAFIVGTLLYYGLGIAGLGAPGFKLPDAAPLRFTLPLPTLQFLDGLSYTVPYLPLLLPFGLLMVVGGINVSESARAAGDDYRTRDVLLAEAIATLVAGFCGGVAQTTPYIGQPAYKHMGARMGYTLLTGLFVGLGGIFGYVSGLVQWLPIAVLAPIIVYVGMDITVQAFHDSPRRHALAVALAFLPSVAYLLVIKLGNPAWIAPDRFAALYEGVDGHGLPDLATIVTLGNGFIITAMIWSTALVAMIDHRFRRAAVVLLIGAALTLFGFIHSVDPRGSIYWPWTLEGLRRDIAWQFAGAYVALAVLLGLLSLQRQSPAEPADDRRTDPAH</sequence>
<feature type="transmembrane region" description="Helical" evidence="1">
    <location>
        <begin position="156"/>
        <end position="175"/>
    </location>
</feature>
<organism evidence="2 3">
    <name type="scientific">Lysobacter arvi</name>
    <dbReference type="NCBI Taxonomy" id="3038776"/>
    <lineage>
        <taxon>Bacteria</taxon>
        <taxon>Pseudomonadati</taxon>
        <taxon>Pseudomonadota</taxon>
        <taxon>Gammaproteobacteria</taxon>
        <taxon>Lysobacterales</taxon>
        <taxon>Lysobacteraceae</taxon>
        <taxon>Lysobacter</taxon>
    </lineage>
</organism>
<protein>
    <recommendedName>
        <fullName evidence="4">NCS2 family permease</fullName>
    </recommendedName>
</protein>
<dbReference type="Proteomes" id="UP001233535">
    <property type="component" value="Unassembled WGS sequence"/>
</dbReference>
<evidence type="ECO:0000313" key="2">
    <source>
        <dbReference type="EMBL" id="MDR0183514.1"/>
    </source>
</evidence>
<keyword evidence="1" id="KW-0472">Membrane</keyword>
<feature type="transmembrane region" description="Helical" evidence="1">
    <location>
        <begin position="209"/>
        <end position="234"/>
    </location>
</feature>
<keyword evidence="1" id="KW-0812">Transmembrane</keyword>
<feature type="transmembrane region" description="Helical" evidence="1">
    <location>
        <begin position="463"/>
        <end position="481"/>
    </location>
</feature>
<feature type="transmembrane region" description="Helical" evidence="1">
    <location>
        <begin position="87"/>
        <end position="106"/>
    </location>
</feature>
<evidence type="ECO:0000256" key="1">
    <source>
        <dbReference type="SAM" id="Phobius"/>
    </source>
</evidence>
<dbReference type="PANTHER" id="PTHR31610:SF0">
    <property type="entry name" value="SLC26A_SULP TRANSPORTER DOMAIN-CONTAINING PROTEIN"/>
    <property type="match status" value="1"/>
</dbReference>
<feature type="transmembrane region" description="Helical" evidence="1">
    <location>
        <begin position="501"/>
        <end position="521"/>
    </location>
</feature>
<feature type="transmembrane region" description="Helical" evidence="1">
    <location>
        <begin position="331"/>
        <end position="350"/>
    </location>
</feature>
<name>A0ABU1CEZ6_9GAMM</name>
<dbReference type="PANTHER" id="PTHR31610">
    <property type="entry name" value="SLR0360 PROTEIN"/>
    <property type="match status" value="1"/>
</dbReference>
<dbReference type="RefSeq" id="WP_309262666.1">
    <property type="nucleotide sequence ID" value="NZ_JARUHG010000003.1"/>
</dbReference>
<evidence type="ECO:0000313" key="3">
    <source>
        <dbReference type="Proteomes" id="UP001233535"/>
    </source>
</evidence>
<feature type="transmembrane region" description="Helical" evidence="1">
    <location>
        <begin position="181"/>
        <end position="197"/>
    </location>
</feature>
<keyword evidence="1" id="KW-1133">Transmembrane helix</keyword>
<feature type="transmembrane region" description="Helical" evidence="1">
    <location>
        <begin position="48"/>
        <end position="66"/>
    </location>
</feature>
<feature type="transmembrane region" description="Helical" evidence="1">
    <location>
        <begin position="431"/>
        <end position="456"/>
    </location>
</feature>
<keyword evidence="3" id="KW-1185">Reference proteome</keyword>
<dbReference type="EMBL" id="JARUHG010000003">
    <property type="protein sequence ID" value="MDR0183514.1"/>
    <property type="molecule type" value="Genomic_DNA"/>
</dbReference>
<gene>
    <name evidence="2" type="ORF">P8609_11125</name>
</gene>
<feature type="transmembrane region" description="Helical" evidence="1">
    <location>
        <begin position="356"/>
        <end position="375"/>
    </location>
</feature>
<evidence type="ECO:0008006" key="4">
    <source>
        <dbReference type="Google" id="ProtNLM"/>
    </source>
</evidence>
<feature type="transmembrane region" description="Helical" evidence="1">
    <location>
        <begin position="387"/>
        <end position="411"/>
    </location>
</feature>
<reference evidence="2 3" key="1">
    <citation type="submission" date="2023-04" db="EMBL/GenBank/DDBJ databases">
        <title>Lysobacter sp. strain UC isolated from soil sample.</title>
        <authorList>
            <person name="Choksket S."/>
            <person name="Harshvardhan F."/>
            <person name="Rana R."/>
            <person name="Patil P.B."/>
            <person name="Korpole S."/>
        </authorList>
    </citation>
    <scope>NUCLEOTIDE SEQUENCE [LARGE SCALE GENOMIC DNA]</scope>
    <source>
        <strain evidence="2 3">UC</strain>
    </source>
</reference>